<dbReference type="AlphaFoldDB" id="A0A560DYG7"/>
<keyword evidence="3" id="KW-1185">Reference proteome</keyword>
<feature type="domain" description="Immunity MXAN-0049 protein" evidence="1">
    <location>
        <begin position="10"/>
        <end position="170"/>
    </location>
</feature>
<dbReference type="EMBL" id="VITK01000003">
    <property type="protein sequence ID" value="TWB02114.1"/>
    <property type="molecule type" value="Genomic_DNA"/>
</dbReference>
<gene>
    <name evidence="2" type="ORF">FBZ96_103896</name>
</gene>
<accession>A0A560DYG7</accession>
<protein>
    <submittedName>
        <fullName evidence="2">Uncharacterized protein DUF1629</fullName>
    </submittedName>
</protein>
<proteinExistence type="predicted"/>
<name>A0A560DYG7_9BRAD</name>
<organism evidence="2 3">
    <name type="scientific">Bradyrhizobium stylosanthis</name>
    <dbReference type="NCBI Taxonomy" id="1803665"/>
    <lineage>
        <taxon>Bacteria</taxon>
        <taxon>Pseudomonadati</taxon>
        <taxon>Pseudomonadota</taxon>
        <taxon>Alphaproteobacteria</taxon>
        <taxon>Hyphomicrobiales</taxon>
        <taxon>Nitrobacteraceae</taxon>
        <taxon>Bradyrhizobium</taxon>
    </lineage>
</organism>
<evidence type="ECO:0000259" key="1">
    <source>
        <dbReference type="Pfam" id="PF07791"/>
    </source>
</evidence>
<reference evidence="2 3" key="1">
    <citation type="submission" date="2019-06" db="EMBL/GenBank/DDBJ databases">
        <title>Genomic Encyclopedia of Type Strains, Phase IV (KMG-V): Genome sequencing to study the core and pangenomes of soil and plant-associated prokaryotes.</title>
        <authorList>
            <person name="Whitman W."/>
        </authorList>
    </citation>
    <scope>NUCLEOTIDE SEQUENCE [LARGE SCALE GENOMIC DNA]</scope>
    <source>
        <strain evidence="2 3">BR 510</strain>
    </source>
</reference>
<dbReference type="InterPro" id="IPR012433">
    <property type="entry name" value="Imm11"/>
</dbReference>
<evidence type="ECO:0000313" key="3">
    <source>
        <dbReference type="Proteomes" id="UP000319949"/>
    </source>
</evidence>
<sequence length="173" mass="19885">MENLVALAGERKVLIPPRERGFVAFSEPPRLIIDESLGRAPTDWELFHDYRLVSERMKILLEKLDLEGIRFIRCETRYPDGRAAPTYWLCDVVRVLDAVDEANSVLEIEYPTPGRKVYNLNRTSTLLFKEDVVGAAHIFRLLFYPMIVCDQVFKDACKEAGIRGIGFTDATRY</sequence>
<comment type="caution">
    <text evidence="2">The sequence shown here is derived from an EMBL/GenBank/DDBJ whole genome shotgun (WGS) entry which is preliminary data.</text>
</comment>
<dbReference type="Pfam" id="PF07791">
    <property type="entry name" value="Imm11"/>
    <property type="match status" value="1"/>
</dbReference>
<evidence type="ECO:0000313" key="2">
    <source>
        <dbReference type="EMBL" id="TWB02114.1"/>
    </source>
</evidence>
<dbReference type="Proteomes" id="UP000319949">
    <property type="component" value="Unassembled WGS sequence"/>
</dbReference>